<dbReference type="InterPro" id="IPR036890">
    <property type="entry name" value="HATPase_C_sf"/>
</dbReference>
<dbReference type="PANTHER" id="PTHR43711:SF31">
    <property type="entry name" value="HISTIDINE KINASE"/>
    <property type="match status" value="1"/>
</dbReference>
<keyword evidence="9 11" id="KW-1133">Transmembrane helix</keyword>
<sequence length="479" mass="54340">MDKKVKKYSLSVFFTVVFSLIILSNFALIYIATLQHRQALIQSLINEKIYFAELISKVASLSEKQEQKTDNPSLTQTFLLEMAKTSDVVFIRLVNKDSAIELSSQENEIGREVSLGQNIADLLKGHRYLLIQETYQNASIYDIIYPSDEKFIQLGFSTEAIDAPIVVMQKYNSLIALTGSLFSVFFLLLIFKIIILPLKKTTAACEEIKKGNLDARINVKSRTEFGELIATFNDMTKELKESREREELIERMKTEFVSLAAHQLRTPLSAIKWALRMVLDEEGGNISPEQRELLERTYQSNEKMIDLINDLLNVARIEEGRFLYEPIDTPPEEIANSVVDSLEEKAKSRDIRLVWRKPTSPLPLVKVDKEKINIALTNFVTNAINYTHPGGKITVELLSGAGNVEFRVQDNGVGIPKNEQEKIFTKFFRASNVVKLDTSGTGLGMFITKNIIEAHGGKIWFESEENKGTTFHFTLPINK</sequence>
<dbReference type="GO" id="GO:0000155">
    <property type="term" value="F:phosphorelay sensor kinase activity"/>
    <property type="evidence" value="ECO:0007669"/>
    <property type="project" value="InterPro"/>
</dbReference>
<keyword evidence="4" id="KW-1003">Cell membrane</keyword>
<dbReference type="PROSITE" id="PS50109">
    <property type="entry name" value="HIS_KIN"/>
    <property type="match status" value="1"/>
</dbReference>
<dbReference type="GO" id="GO:0005886">
    <property type="term" value="C:plasma membrane"/>
    <property type="evidence" value="ECO:0007669"/>
    <property type="project" value="UniProtKB-SubCell"/>
</dbReference>
<dbReference type="EMBL" id="PEZF01000152">
    <property type="protein sequence ID" value="PIS16327.1"/>
    <property type="molecule type" value="Genomic_DNA"/>
</dbReference>
<evidence type="ECO:0000259" key="12">
    <source>
        <dbReference type="PROSITE" id="PS50109"/>
    </source>
</evidence>
<comment type="catalytic activity">
    <reaction evidence="1">
        <text>ATP + protein L-histidine = ADP + protein N-phospho-L-histidine.</text>
        <dbReference type="EC" id="2.7.13.3"/>
    </reaction>
</comment>
<feature type="transmembrane region" description="Helical" evidence="11">
    <location>
        <begin position="12"/>
        <end position="32"/>
    </location>
</feature>
<dbReference type="SMART" id="SM00387">
    <property type="entry name" value="HATPase_c"/>
    <property type="match status" value="1"/>
</dbReference>
<comment type="subcellular location">
    <subcellularLocation>
        <location evidence="2">Cell membrane</location>
        <topology evidence="2">Multi-pass membrane protein</topology>
    </subcellularLocation>
</comment>
<keyword evidence="5" id="KW-0597">Phosphoprotein</keyword>
<keyword evidence="11" id="KW-0472">Membrane</keyword>
<evidence type="ECO:0000313" key="15">
    <source>
        <dbReference type="Proteomes" id="UP000229080"/>
    </source>
</evidence>
<proteinExistence type="predicted"/>
<dbReference type="InterPro" id="IPR050736">
    <property type="entry name" value="Sensor_HK_Regulatory"/>
</dbReference>
<evidence type="ECO:0000256" key="2">
    <source>
        <dbReference type="ARBA" id="ARBA00004651"/>
    </source>
</evidence>
<dbReference type="SUPFAM" id="SSF47384">
    <property type="entry name" value="Homodimeric domain of signal transducing histidine kinase"/>
    <property type="match status" value="1"/>
</dbReference>
<dbReference type="InterPro" id="IPR004358">
    <property type="entry name" value="Sig_transdc_His_kin-like_C"/>
</dbReference>
<dbReference type="Gene3D" id="6.10.340.10">
    <property type="match status" value="1"/>
</dbReference>
<feature type="transmembrane region" description="Helical" evidence="11">
    <location>
        <begin position="174"/>
        <end position="195"/>
    </location>
</feature>
<evidence type="ECO:0000256" key="6">
    <source>
        <dbReference type="ARBA" id="ARBA00022679"/>
    </source>
</evidence>
<comment type="caution">
    <text evidence="14">The sequence shown here is derived from an EMBL/GenBank/DDBJ whole genome shotgun (WGS) entry which is preliminary data.</text>
</comment>
<dbReference type="InterPro" id="IPR005467">
    <property type="entry name" value="His_kinase_dom"/>
</dbReference>
<name>A0A2H0WUM6_9BACT</name>
<dbReference type="SUPFAM" id="SSF55874">
    <property type="entry name" value="ATPase domain of HSP90 chaperone/DNA topoisomerase II/histidine kinase"/>
    <property type="match status" value="1"/>
</dbReference>
<dbReference type="SUPFAM" id="SSF103190">
    <property type="entry name" value="Sensory domain-like"/>
    <property type="match status" value="1"/>
</dbReference>
<accession>A0A2H0WUM6</accession>
<feature type="domain" description="Histidine kinase" evidence="12">
    <location>
        <begin position="259"/>
        <end position="479"/>
    </location>
</feature>
<dbReference type="FunFam" id="3.30.565.10:FF:000006">
    <property type="entry name" value="Sensor histidine kinase WalK"/>
    <property type="match status" value="1"/>
</dbReference>
<dbReference type="InterPro" id="IPR003660">
    <property type="entry name" value="HAMP_dom"/>
</dbReference>
<dbReference type="PRINTS" id="PR00344">
    <property type="entry name" value="BCTRLSENSOR"/>
</dbReference>
<dbReference type="CDD" id="cd00075">
    <property type="entry name" value="HATPase"/>
    <property type="match status" value="1"/>
</dbReference>
<evidence type="ECO:0000256" key="10">
    <source>
        <dbReference type="ARBA" id="ARBA00023012"/>
    </source>
</evidence>
<evidence type="ECO:0000256" key="9">
    <source>
        <dbReference type="ARBA" id="ARBA00022989"/>
    </source>
</evidence>
<dbReference type="SMART" id="SM00388">
    <property type="entry name" value="HisKA"/>
    <property type="match status" value="1"/>
</dbReference>
<dbReference type="Pfam" id="PF00672">
    <property type="entry name" value="HAMP"/>
    <property type="match status" value="1"/>
</dbReference>
<dbReference type="Gene3D" id="1.10.287.130">
    <property type="match status" value="1"/>
</dbReference>
<organism evidence="14 15">
    <name type="scientific">Candidatus Portnoybacteria bacterium CG09_land_8_20_14_0_10_44_13</name>
    <dbReference type="NCBI Taxonomy" id="1974811"/>
    <lineage>
        <taxon>Bacteria</taxon>
        <taxon>Candidatus Portnoyibacteriota</taxon>
    </lineage>
</organism>
<evidence type="ECO:0000256" key="7">
    <source>
        <dbReference type="ARBA" id="ARBA00022692"/>
    </source>
</evidence>
<dbReference type="Pfam" id="PF02518">
    <property type="entry name" value="HATPase_c"/>
    <property type="match status" value="1"/>
</dbReference>
<evidence type="ECO:0000256" key="4">
    <source>
        <dbReference type="ARBA" id="ARBA00022475"/>
    </source>
</evidence>
<keyword evidence="6" id="KW-0808">Transferase</keyword>
<evidence type="ECO:0000313" key="14">
    <source>
        <dbReference type="EMBL" id="PIS16327.1"/>
    </source>
</evidence>
<dbReference type="AlphaFoldDB" id="A0A2H0WUM6"/>
<gene>
    <name evidence="14" type="ORF">COT61_04460</name>
</gene>
<dbReference type="EC" id="2.7.13.3" evidence="3"/>
<feature type="domain" description="HAMP" evidence="13">
    <location>
        <begin position="192"/>
        <end position="244"/>
    </location>
</feature>
<dbReference type="InterPro" id="IPR003594">
    <property type="entry name" value="HATPase_dom"/>
</dbReference>
<keyword evidence="7 11" id="KW-0812">Transmembrane</keyword>
<keyword evidence="8" id="KW-0418">Kinase</keyword>
<dbReference type="CDD" id="cd06225">
    <property type="entry name" value="HAMP"/>
    <property type="match status" value="1"/>
</dbReference>
<dbReference type="Gene3D" id="3.30.565.10">
    <property type="entry name" value="Histidine kinase-like ATPase, C-terminal domain"/>
    <property type="match status" value="1"/>
</dbReference>
<dbReference type="SMART" id="SM00304">
    <property type="entry name" value="HAMP"/>
    <property type="match status" value="1"/>
</dbReference>
<evidence type="ECO:0000259" key="13">
    <source>
        <dbReference type="PROSITE" id="PS50885"/>
    </source>
</evidence>
<evidence type="ECO:0000256" key="3">
    <source>
        <dbReference type="ARBA" id="ARBA00012438"/>
    </source>
</evidence>
<reference evidence="15" key="1">
    <citation type="submission" date="2017-09" db="EMBL/GenBank/DDBJ databases">
        <title>Depth-based differentiation of microbial function through sediment-hosted aquifers and enrichment of novel symbionts in the deep terrestrial subsurface.</title>
        <authorList>
            <person name="Probst A.J."/>
            <person name="Ladd B."/>
            <person name="Jarett J.K."/>
            <person name="Geller-Mcgrath D.E."/>
            <person name="Sieber C.M.K."/>
            <person name="Emerson J.B."/>
            <person name="Anantharaman K."/>
            <person name="Thomas B.C."/>
            <person name="Malmstrom R."/>
            <person name="Stieglmeier M."/>
            <person name="Klingl A."/>
            <person name="Woyke T."/>
            <person name="Ryan C.M."/>
            <person name="Banfield J.F."/>
        </authorList>
    </citation>
    <scope>NUCLEOTIDE SEQUENCE [LARGE SCALE GENOMIC DNA]</scope>
</reference>
<dbReference type="PANTHER" id="PTHR43711">
    <property type="entry name" value="TWO-COMPONENT HISTIDINE KINASE"/>
    <property type="match status" value="1"/>
</dbReference>
<protein>
    <recommendedName>
        <fullName evidence="3">histidine kinase</fullName>
        <ecNumber evidence="3">2.7.13.3</ecNumber>
    </recommendedName>
</protein>
<dbReference type="CDD" id="cd00082">
    <property type="entry name" value="HisKA"/>
    <property type="match status" value="1"/>
</dbReference>
<evidence type="ECO:0000256" key="1">
    <source>
        <dbReference type="ARBA" id="ARBA00000085"/>
    </source>
</evidence>
<dbReference type="InterPro" id="IPR003661">
    <property type="entry name" value="HisK_dim/P_dom"/>
</dbReference>
<dbReference type="PROSITE" id="PS50885">
    <property type="entry name" value="HAMP"/>
    <property type="match status" value="1"/>
</dbReference>
<dbReference type="SUPFAM" id="SSF158472">
    <property type="entry name" value="HAMP domain-like"/>
    <property type="match status" value="1"/>
</dbReference>
<dbReference type="InterPro" id="IPR029151">
    <property type="entry name" value="Sensor-like_sf"/>
</dbReference>
<evidence type="ECO:0000256" key="5">
    <source>
        <dbReference type="ARBA" id="ARBA00022553"/>
    </source>
</evidence>
<keyword evidence="10" id="KW-0902">Two-component regulatory system</keyword>
<dbReference type="Proteomes" id="UP000229080">
    <property type="component" value="Unassembled WGS sequence"/>
</dbReference>
<evidence type="ECO:0000256" key="11">
    <source>
        <dbReference type="SAM" id="Phobius"/>
    </source>
</evidence>
<dbReference type="Pfam" id="PF00512">
    <property type="entry name" value="HisKA"/>
    <property type="match status" value="1"/>
</dbReference>
<dbReference type="InterPro" id="IPR036097">
    <property type="entry name" value="HisK_dim/P_sf"/>
</dbReference>
<evidence type="ECO:0000256" key="8">
    <source>
        <dbReference type="ARBA" id="ARBA00022777"/>
    </source>
</evidence>